<sequence>MKYSKYLGVIFISFLTWYIGNNFYLYYYNTTDPIVTIHGIHDGSFFAKNLTATIAGTHPYKISNYSIIIDGKPYKQNIMVNRSSFENSVVIPVDTLDNGKHTLVFTTVSGTNNHNTVQSEHIFYVDNAELQAGFIKPESENKVLQGRCFHVQFKVNKPIKQAMVTALSKNFIAYPEALGSLVYETFIPLDCDQHPSEYAFSVAIQDHVGNNFDLHSNFSVTAFPFKKKTLHVPSGALAKEGEFTSLGEKDFELKMEELSQNSVQEKLWHGVFEIPLAMTNITTEFGIQRVAQERGCYVHKAIDMVAAAPRSVVWASQAGIVVLKERYAHSGNTIIIDHGYGILSMYFHLETYANIEVGQKLKKGNPVGTMGKTGYANGYHLHWEIRVGNVAIDPMQWTKRDFIS</sequence>
<dbReference type="Gene3D" id="2.70.70.10">
    <property type="entry name" value="Glucose Permease (Domain IIA)"/>
    <property type="match status" value="1"/>
</dbReference>
<dbReference type="PANTHER" id="PTHR21666:SF270">
    <property type="entry name" value="MUREIN HYDROLASE ACTIVATOR ENVC"/>
    <property type="match status" value="1"/>
</dbReference>
<accession>A0A345ZBZ0</accession>
<dbReference type="SUPFAM" id="SSF51261">
    <property type="entry name" value="Duplicated hybrid motif"/>
    <property type="match status" value="1"/>
</dbReference>
<evidence type="ECO:0000313" key="4">
    <source>
        <dbReference type="Proteomes" id="UP000254834"/>
    </source>
</evidence>
<keyword evidence="1" id="KW-0812">Transmembrane</keyword>
<evidence type="ECO:0000313" key="3">
    <source>
        <dbReference type="EMBL" id="AXK60807.1"/>
    </source>
</evidence>
<dbReference type="PANTHER" id="PTHR21666">
    <property type="entry name" value="PEPTIDASE-RELATED"/>
    <property type="match status" value="1"/>
</dbReference>
<dbReference type="AlphaFoldDB" id="A0A345ZBZ0"/>
<dbReference type="CDD" id="cd12797">
    <property type="entry name" value="M23_peptidase"/>
    <property type="match status" value="1"/>
</dbReference>
<evidence type="ECO:0000259" key="2">
    <source>
        <dbReference type="Pfam" id="PF01551"/>
    </source>
</evidence>
<name>A0A345ZBZ0_9BACT</name>
<dbReference type="Proteomes" id="UP000254834">
    <property type="component" value="Chromosome"/>
</dbReference>
<dbReference type="GO" id="GO:0004222">
    <property type="term" value="F:metalloendopeptidase activity"/>
    <property type="evidence" value="ECO:0007669"/>
    <property type="project" value="TreeGrafter"/>
</dbReference>
<protein>
    <recommendedName>
        <fullName evidence="2">M23ase beta-sheet core domain-containing protein</fullName>
    </recommendedName>
</protein>
<reference evidence="3 4" key="1">
    <citation type="submission" date="2017-12" db="EMBL/GenBank/DDBJ databases">
        <title>Chromulinavorax destructans is a abundant pathogen of dominant heterotrophic picoflagllates.</title>
        <authorList>
            <person name="Deeg C.M."/>
            <person name="Zimmer M."/>
            <person name="Suttle C.A."/>
        </authorList>
    </citation>
    <scope>NUCLEOTIDE SEQUENCE [LARGE SCALE GENOMIC DNA]</scope>
    <source>
        <strain evidence="3 4">SeV1</strain>
    </source>
</reference>
<dbReference type="EMBL" id="CP025544">
    <property type="protein sequence ID" value="AXK60807.1"/>
    <property type="molecule type" value="Genomic_DNA"/>
</dbReference>
<proteinExistence type="predicted"/>
<keyword evidence="1" id="KW-1133">Transmembrane helix</keyword>
<feature type="transmembrane region" description="Helical" evidence="1">
    <location>
        <begin position="7"/>
        <end position="27"/>
    </location>
</feature>
<evidence type="ECO:0000256" key="1">
    <source>
        <dbReference type="SAM" id="Phobius"/>
    </source>
</evidence>
<dbReference type="Pfam" id="PF01551">
    <property type="entry name" value="Peptidase_M23"/>
    <property type="match status" value="1"/>
</dbReference>
<dbReference type="InterPro" id="IPR050570">
    <property type="entry name" value="Cell_wall_metabolism_enzyme"/>
</dbReference>
<dbReference type="RefSeq" id="WP_115585822.1">
    <property type="nucleotide sequence ID" value="NZ_CP025544.1"/>
</dbReference>
<dbReference type="InterPro" id="IPR011055">
    <property type="entry name" value="Dup_hybrid_motif"/>
</dbReference>
<dbReference type="KEGG" id="cdes:C0J27_03605"/>
<keyword evidence="4" id="KW-1185">Reference proteome</keyword>
<keyword evidence="1" id="KW-0472">Membrane</keyword>
<organism evidence="3 4">
    <name type="scientific">Candidatus Chromulinivorax destructor</name>
    <dbReference type="NCBI Taxonomy" id="2066483"/>
    <lineage>
        <taxon>Bacteria</taxon>
        <taxon>Candidatus Babelota</taxon>
        <taxon>Candidatus Babeliae</taxon>
        <taxon>Candidatus Babeliales</taxon>
        <taxon>Candidatus Chromulinivoraceae</taxon>
        <taxon>Candidatus Chromulinivorax</taxon>
    </lineage>
</organism>
<dbReference type="InterPro" id="IPR016047">
    <property type="entry name" value="M23ase_b-sheet_dom"/>
</dbReference>
<dbReference type="OrthoDB" id="9805799at2"/>
<feature type="domain" description="M23ase beta-sheet core" evidence="2">
    <location>
        <begin position="298"/>
        <end position="394"/>
    </location>
</feature>
<gene>
    <name evidence="3" type="ORF">C0J27_03605</name>
</gene>